<dbReference type="InterPro" id="IPR056375">
    <property type="entry name" value="Idi_bact"/>
</dbReference>
<comment type="function">
    <text evidence="10">Catalyzes the 1,3-allylic rearrangement of the homoallylic substrate isopentenyl (IPP) to its highly electrophilic allylic isomer, dimethylallyl diphosphate (DMAPP).</text>
</comment>
<keyword evidence="6 10" id="KW-0460">Magnesium</keyword>
<evidence type="ECO:0000256" key="10">
    <source>
        <dbReference type="HAMAP-Rule" id="MF_00202"/>
    </source>
</evidence>
<dbReference type="GO" id="GO:0050992">
    <property type="term" value="P:dimethylallyl diphosphate biosynthetic process"/>
    <property type="evidence" value="ECO:0007669"/>
    <property type="project" value="UniProtKB-UniRule"/>
</dbReference>
<organism evidence="13 14">
    <name type="scientific">Microbacterium ginsengiterrae</name>
    <dbReference type="NCBI Taxonomy" id="546115"/>
    <lineage>
        <taxon>Bacteria</taxon>
        <taxon>Bacillati</taxon>
        <taxon>Actinomycetota</taxon>
        <taxon>Actinomycetes</taxon>
        <taxon>Micrococcales</taxon>
        <taxon>Microbacteriaceae</taxon>
        <taxon>Microbacterium</taxon>
    </lineage>
</organism>
<comment type="caution">
    <text evidence="13">The sequence shown here is derived from an EMBL/GenBank/DDBJ whole genome shotgun (WGS) entry which is preliminary data.</text>
</comment>
<dbReference type="GO" id="GO:0008299">
    <property type="term" value="P:isoprenoid biosynthetic process"/>
    <property type="evidence" value="ECO:0007669"/>
    <property type="project" value="UniProtKB-UniRule"/>
</dbReference>
<dbReference type="CDD" id="cd02885">
    <property type="entry name" value="NUDIX_IPP_Isomerase"/>
    <property type="match status" value="1"/>
</dbReference>
<dbReference type="NCBIfam" id="NF002995">
    <property type="entry name" value="PRK03759.1"/>
    <property type="match status" value="1"/>
</dbReference>
<dbReference type="NCBIfam" id="TIGR02150">
    <property type="entry name" value="IPP_isom_1"/>
    <property type="match status" value="1"/>
</dbReference>
<dbReference type="EC" id="5.3.3.2" evidence="3 10"/>
<comment type="subcellular location">
    <subcellularLocation>
        <location evidence="10">Cytoplasm</location>
    </subcellularLocation>
</comment>
<dbReference type="AlphaFoldDB" id="A0A7W9FD18"/>
<proteinExistence type="inferred from homology"/>
<dbReference type="RefSeq" id="WP_241731631.1">
    <property type="nucleotide sequence ID" value="NZ_BAAAPG010000001.1"/>
</dbReference>
<comment type="cofactor">
    <cofactor evidence="10">
        <name>Mn(2+)</name>
        <dbReference type="ChEBI" id="CHEBI:29035"/>
    </cofactor>
    <text evidence="10">Binds 1 Mn(2+) ion per subunit.</text>
</comment>
<dbReference type="EMBL" id="JACHMU010000001">
    <property type="protein sequence ID" value="MBB5742784.1"/>
    <property type="molecule type" value="Genomic_DNA"/>
</dbReference>
<comment type="cofactor">
    <cofactor evidence="10">
        <name>Mg(2+)</name>
        <dbReference type="ChEBI" id="CHEBI:18420"/>
    </cofactor>
    <text evidence="10">Binds 1 Mg(2+) ion per subunit. The magnesium ion binds only when substrate is bound.</text>
</comment>
<dbReference type="UniPathway" id="UPA00059">
    <property type="reaction ID" value="UER00104"/>
</dbReference>
<evidence type="ECO:0000256" key="7">
    <source>
        <dbReference type="ARBA" id="ARBA00023211"/>
    </source>
</evidence>
<protein>
    <recommendedName>
        <fullName evidence="3 10">Isopentenyl-diphosphate Delta-isomerase</fullName>
        <shortName evidence="10">IPP isomerase</shortName>
        <ecNumber evidence="3 10">5.3.3.2</ecNumber>
    </recommendedName>
    <alternativeName>
        <fullName evidence="10">IPP:DMAPP isomerase</fullName>
    </alternativeName>
    <alternativeName>
        <fullName evidence="10">Isopentenyl pyrophosphate isomerase</fullName>
    </alternativeName>
</protein>
<dbReference type="InterPro" id="IPR015797">
    <property type="entry name" value="NUDIX_hydrolase-like_dom_sf"/>
</dbReference>
<evidence type="ECO:0000256" key="2">
    <source>
        <dbReference type="ARBA" id="ARBA00007579"/>
    </source>
</evidence>
<feature type="domain" description="Nudix hydrolase" evidence="12">
    <location>
        <begin position="34"/>
        <end position="168"/>
    </location>
</feature>
<dbReference type="GO" id="GO:0004452">
    <property type="term" value="F:isopentenyl-diphosphate delta-isomerase activity"/>
    <property type="evidence" value="ECO:0007669"/>
    <property type="project" value="UniProtKB-UniRule"/>
</dbReference>
<dbReference type="PANTHER" id="PTHR10885:SF0">
    <property type="entry name" value="ISOPENTENYL-DIPHOSPHATE DELTA-ISOMERASE"/>
    <property type="match status" value="1"/>
</dbReference>
<gene>
    <name evidence="10" type="primary">idi</name>
    <name evidence="13" type="ORF">HD600_001281</name>
</gene>
<dbReference type="Pfam" id="PF00293">
    <property type="entry name" value="NUDIX"/>
    <property type="match status" value="1"/>
</dbReference>
<dbReference type="PROSITE" id="PS51462">
    <property type="entry name" value="NUDIX"/>
    <property type="match status" value="1"/>
</dbReference>
<evidence type="ECO:0000259" key="12">
    <source>
        <dbReference type="PROSITE" id="PS51462"/>
    </source>
</evidence>
<feature type="binding site" evidence="10">
    <location>
        <position position="118"/>
    </location>
    <ligand>
        <name>Mn(2+)</name>
        <dbReference type="ChEBI" id="CHEBI:29035"/>
    </ligand>
</feature>
<keyword evidence="5 10" id="KW-0479">Metal-binding</keyword>
<feature type="binding site" evidence="10">
    <location>
        <position position="36"/>
    </location>
    <ligand>
        <name>Mn(2+)</name>
        <dbReference type="ChEBI" id="CHEBI:29035"/>
    </ligand>
</feature>
<keyword evidence="9 10" id="KW-0413">Isomerase</keyword>
<feature type="binding site" evidence="10">
    <location>
        <position position="120"/>
    </location>
    <ligand>
        <name>Mn(2+)</name>
        <dbReference type="ChEBI" id="CHEBI:29035"/>
    </ligand>
</feature>
<evidence type="ECO:0000256" key="5">
    <source>
        <dbReference type="ARBA" id="ARBA00022723"/>
    </source>
</evidence>
<accession>A0A7W9FD18</accession>
<dbReference type="InterPro" id="IPR011876">
    <property type="entry name" value="IsopentenylPP_isomerase_typ1"/>
</dbReference>
<dbReference type="GO" id="GO:0005737">
    <property type="term" value="C:cytoplasm"/>
    <property type="evidence" value="ECO:0007669"/>
    <property type="project" value="UniProtKB-SubCell"/>
</dbReference>
<keyword evidence="14" id="KW-1185">Reference proteome</keyword>
<sequence length="189" mass="20602">MKTADATEMVVLVDDLGRPVGEQSKATVHGETTPRHLAFSCHVLDAQGRVLMTRRALAKKTWPGVWTNSFCGHPAPGESLEDAVRRRAAFELGMELDEITCALPDFGYTARDASGVEENEYCPVFIATAASVPEPNPDEVSETRWATIADLRAATDAAPWAFSPWLTLHLPELVEHFPRHVAHEGASGV</sequence>
<keyword evidence="4 10" id="KW-0963">Cytoplasm</keyword>
<evidence type="ECO:0000256" key="6">
    <source>
        <dbReference type="ARBA" id="ARBA00022842"/>
    </source>
</evidence>
<dbReference type="SUPFAM" id="SSF55811">
    <property type="entry name" value="Nudix"/>
    <property type="match status" value="1"/>
</dbReference>
<evidence type="ECO:0000256" key="4">
    <source>
        <dbReference type="ARBA" id="ARBA00022490"/>
    </source>
</evidence>
<name>A0A7W9FD18_9MICO</name>
<keyword evidence="7 10" id="KW-0464">Manganese</keyword>
<feature type="active site" evidence="10 11">
    <location>
        <position position="71"/>
    </location>
</feature>
<evidence type="ECO:0000313" key="13">
    <source>
        <dbReference type="EMBL" id="MBB5742784.1"/>
    </source>
</evidence>
<evidence type="ECO:0000256" key="11">
    <source>
        <dbReference type="PIRSR" id="PIRSR018427-1"/>
    </source>
</evidence>
<feature type="binding site" evidence="10">
    <location>
        <position position="73"/>
    </location>
    <ligand>
        <name>Mn(2+)</name>
        <dbReference type="ChEBI" id="CHEBI:29035"/>
    </ligand>
</feature>
<evidence type="ECO:0000256" key="8">
    <source>
        <dbReference type="ARBA" id="ARBA00023229"/>
    </source>
</evidence>
<keyword evidence="8 10" id="KW-0414">Isoprene biosynthesis</keyword>
<dbReference type="HAMAP" id="MF_00202">
    <property type="entry name" value="Idi"/>
    <property type="match status" value="1"/>
</dbReference>
<dbReference type="PANTHER" id="PTHR10885">
    <property type="entry name" value="ISOPENTENYL-DIPHOSPHATE DELTA-ISOMERASE"/>
    <property type="match status" value="1"/>
</dbReference>
<evidence type="ECO:0000313" key="14">
    <source>
        <dbReference type="Proteomes" id="UP000517712"/>
    </source>
</evidence>
<feature type="binding site" evidence="10">
    <location>
        <position position="29"/>
    </location>
    <ligand>
        <name>Mn(2+)</name>
        <dbReference type="ChEBI" id="CHEBI:29035"/>
    </ligand>
</feature>
<comment type="pathway">
    <text evidence="1 10">Isoprenoid biosynthesis; dimethylallyl diphosphate biosynthesis; dimethylallyl diphosphate from isopentenyl diphosphate: step 1/1.</text>
</comment>
<reference evidence="13 14" key="1">
    <citation type="submission" date="2020-08" db="EMBL/GenBank/DDBJ databases">
        <title>Sequencing the genomes of 1000 actinobacteria strains.</title>
        <authorList>
            <person name="Klenk H.-P."/>
        </authorList>
    </citation>
    <scope>NUCLEOTIDE SEQUENCE [LARGE SCALE GENOMIC DNA]</scope>
    <source>
        <strain evidence="13 14">DSM 24823</strain>
    </source>
</reference>
<feature type="active site" evidence="10 11">
    <location>
        <position position="120"/>
    </location>
</feature>
<dbReference type="InterPro" id="IPR000086">
    <property type="entry name" value="NUDIX_hydrolase_dom"/>
</dbReference>
<evidence type="ECO:0000256" key="9">
    <source>
        <dbReference type="ARBA" id="ARBA00023235"/>
    </source>
</evidence>
<dbReference type="Gene3D" id="3.90.79.10">
    <property type="entry name" value="Nucleoside Triphosphate Pyrophosphohydrolase"/>
    <property type="match status" value="1"/>
</dbReference>
<comment type="catalytic activity">
    <reaction evidence="10">
        <text>isopentenyl diphosphate = dimethylallyl diphosphate</text>
        <dbReference type="Rhea" id="RHEA:23284"/>
        <dbReference type="ChEBI" id="CHEBI:57623"/>
        <dbReference type="ChEBI" id="CHEBI:128769"/>
        <dbReference type="EC" id="5.3.3.2"/>
    </reaction>
</comment>
<comment type="similarity">
    <text evidence="2 10">Belongs to the IPP isomerase type 1 family.</text>
</comment>
<dbReference type="Proteomes" id="UP000517712">
    <property type="component" value="Unassembled WGS sequence"/>
</dbReference>
<evidence type="ECO:0000256" key="3">
    <source>
        <dbReference type="ARBA" id="ARBA00012057"/>
    </source>
</evidence>
<dbReference type="PIRSF" id="PIRSF018427">
    <property type="entry name" value="Isopntndiph_ism"/>
    <property type="match status" value="1"/>
</dbReference>
<evidence type="ECO:0000256" key="1">
    <source>
        <dbReference type="ARBA" id="ARBA00004826"/>
    </source>
</evidence>
<dbReference type="GO" id="GO:0046872">
    <property type="term" value="F:metal ion binding"/>
    <property type="evidence" value="ECO:0007669"/>
    <property type="project" value="UniProtKB-KW"/>
</dbReference>
<feature type="binding site" evidence="10">
    <location>
        <position position="91"/>
    </location>
    <ligand>
        <name>Mg(2+)</name>
        <dbReference type="ChEBI" id="CHEBI:18420"/>
    </ligand>
</feature>